<dbReference type="EMBL" id="LXPE01000008">
    <property type="protein sequence ID" value="OBA27471.1"/>
    <property type="molecule type" value="Genomic_DNA"/>
</dbReference>
<organism evidence="2 3">
    <name type="scientific">Hanseniaspora valbyensis NRRL Y-1626</name>
    <dbReference type="NCBI Taxonomy" id="766949"/>
    <lineage>
        <taxon>Eukaryota</taxon>
        <taxon>Fungi</taxon>
        <taxon>Dikarya</taxon>
        <taxon>Ascomycota</taxon>
        <taxon>Saccharomycotina</taxon>
        <taxon>Saccharomycetes</taxon>
        <taxon>Saccharomycodales</taxon>
        <taxon>Saccharomycodaceae</taxon>
        <taxon>Hanseniaspora</taxon>
    </lineage>
</organism>
<reference evidence="3" key="1">
    <citation type="journal article" date="2016" name="Proc. Natl. Acad. Sci. U.S.A.">
        <title>Comparative genomics of biotechnologically important yeasts.</title>
        <authorList>
            <person name="Riley R."/>
            <person name="Haridas S."/>
            <person name="Wolfe K.H."/>
            <person name="Lopes M.R."/>
            <person name="Hittinger C.T."/>
            <person name="Goeker M."/>
            <person name="Salamov A.A."/>
            <person name="Wisecaver J.H."/>
            <person name="Long T.M."/>
            <person name="Calvey C.H."/>
            <person name="Aerts A.L."/>
            <person name="Barry K.W."/>
            <person name="Choi C."/>
            <person name="Clum A."/>
            <person name="Coughlan A.Y."/>
            <person name="Deshpande S."/>
            <person name="Douglass A.P."/>
            <person name="Hanson S.J."/>
            <person name="Klenk H.-P."/>
            <person name="LaButti K.M."/>
            <person name="Lapidus A."/>
            <person name="Lindquist E.A."/>
            <person name="Lipzen A.M."/>
            <person name="Meier-Kolthoff J.P."/>
            <person name="Ohm R.A."/>
            <person name="Otillar R.P."/>
            <person name="Pangilinan J.L."/>
            <person name="Peng Y."/>
            <person name="Rokas A."/>
            <person name="Rosa C.A."/>
            <person name="Scheuner C."/>
            <person name="Sibirny A.A."/>
            <person name="Slot J.C."/>
            <person name="Stielow J.B."/>
            <person name="Sun H."/>
            <person name="Kurtzman C.P."/>
            <person name="Blackwell M."/>
            <person name="Grigoriev I.V."/>
            <person name="Jeffries T.W."/>
        </authorList>
    </citation>
    <scope>NUCLEOTIDE SEQUENCE [LARGE SCALE GENOMIC DNA]</scope>
    <source>
        <strain evidence="3">NRRL Y-1626</strain>
    </source>
</reference>
<dbReference type="AlphaFoldDB" id="A0A1B7TFG8"/>
<sequence length="397" mass="45611">MKGNFSQLDIIDQAKGDKAQQDKNLSNSKLIFDSSDFRNPSFFNESAGDENNNDEDAKQYFDNNVDESSQFYSCRDDDTDIQTIKNSIRSVGFKTNSDTSKLKFNLVSEVFYYDQAEESKANSKLSLIELSKNDSTFKKSGYSSKDENQKFEPDSSNNPYNTPPSSITTESDLMLVDLSKMTNFGKSIAQENFERLNDQLCIQNNETAWSFKEIKKLFENDENISSGDKNNVNVQYRNQLTAELEFDGCLADIESMGSPELFMPAFKTVSPNGFFMKTTTETKTLKEPETNDAKNETAKIKSILKRKHNKNEPIERETSEIESSEKFDTFLSKFEDKEDLRSRMEPKLSQVRASQLRKFYSKEFYPKMHEDEEFLKSVRATQDKIGFSIYNEEPLAS</sequence>
<protein>
    <submittedName>
        <fullName evidence="2">Uncharacterized protein</fullName>
    </submittedName>
</protein>
<keyword evidence="3" id="KW-1185">Reference proteome</keyword>
<dbReference type="Proteomes" id="UP000092321">
    <property type="component" value="Unassembled WGS sequence"/>
</dbReference>
<feature type="region of interest" description="Disordered" evidence="1">
    <location>
        <begin position="138"/>
        <end position="168"/>
    </location>
</feature>
<feature type="compositionally biased region" description="Basic and acidic residues" evidence="1">
    <location>
        <begin position="12"/>
        <end position="21"/>
    </location>
</feature>
<name>A0A1B7TFG8_9ASCO</name>
<feature type="compositionally biased region" description="Low complexity" evidence="1">
    <location>
        <begin position="155"/>
        <end position="168"/>
    </location>
</feature>
<proteinExistence type="predicted"/>
<evidence type="ECO:0000256" key="1">
    <source>
        <dbReference type="SAM" id="MobiDB-lite"/>
    </source>
</evidence>
<gene>
    <name evidence="2" type="ORF">HANVADRAFT_48140</name>
</gene>
<feature type="compositionally biased region" description="Basic and acidic residues" evidence="1">
    <location>
        <begin position="144"/>
        <end position="153"/>
    </location>
</feature>
<feature type="region of interest" description="Disordered" evidence="1">
    <location>
        <begin position="1"/>
        <end position="58"/>
    </location>
</feature>
<dbReference type="OrthoDB" id="3972579at2759"/>
<evidence type="ECO:0000313" key="3">
    <source>
        <dbReference type="Proteomes" id="UP000092321"/>
    </source>
</evidence>
<evidence type="ECO:0000313" key="2">
    <source>
        <dbReference type="EMBL" id="OBA27471.1"/>
    </source>
</evidence>
<comment type="caution">
    <text evidence="2">The sequence shown here is derived from an EMBL/GenBank/DDBJ whole genome shotgun (WGS) entry which is preliminary data.</text>
</comment>
<accession>A0A1B7TFG8</accession>